<dbReference type="InterPro" id="IPR014284">
    <property type="entry name" value="RNA_pol_sigma-70_dom"/>
</dbReference>
<dbReference type="Pfam" id="PF08281">
    <property type="entry name" value="Sigma70_r4_2"/>
    <property type="match status" value="1"/>
</dbReference>
<dbReference type="SUPFAM" id="SSF88946">
    <property type="entry name" value="Sigma2 domain of RNA polymerase sigma factors"/>
    <property type="match status" value="1"/>
</dbReference>
<evidence type="ECO:0000256" key="1">
    <source>
        <dbReference type="ARBA" id="ARBA00010641"/>
    </source>
</evidence>
<dbReference type="OrthoDB" id="9797134at2"/>
<dbReference type="InterPro" id="IPR013324">
    <property type="entry name" value="RNA_pol_sigma_r3/r4-like"/>
</dbReference>
<accession>A0A3Q9BQK4</accession>
<evidence type="ECO:0000259" key="6">
    <source>
        <dbReference type="Pfam" id="PF22029"/>
    </source>
</evidence>
<evidence type="ECO:0000313" key="8">
    <source>
        <dbReference type="Proteomes" id="UP000275663"/>
    </source>
</evidence>
<dbReference type="Gene3D" id="1.10.1740.10">
    <property type="match status" value="1"/>
</dbReference>
<protein>
    <submittedName>
        <fullName evidence="7">RNA polymerase sigma factor</fullName>
    </submittedName>
</protein>
<dbReference type="GO" id="GO:0016987">
    <property type="term" value="F:sigma factor activity"/>
    <property type="evidence" value="ECO:0007669"/>
    <property type="project" value="UniProtKB-KW"/>
</dbReference>
<dbReference type="NCBIfam" id="TIGR02937">
    <property type="entry name" value="sigma70-ECF"/>
    <property type="match status" value="1"/>
</dbReference>
<gene>
    <name evidence="7" type="ORF">EJN92_09420</name>
</gene>
<sequence length="168" mass="18946">MPNDHALLLDCIPRLRRYARALVGEQAGADDLVQDTLERGWQKLAAWRQGSDMRAWLFSIMHNLRMDQLRKPTLPTEVLDEATPPPVMAASQSHGLEVRDLQTALAMLPLEQRQVLLLVALEQMTYEEVAQTLSLPLGTVMSRLSRGREKLRALMDGRNLVAALRVVK</sequence>
<dbReference type="PANTHER" id="PTHR43133:SF25">
    <property type="entry name" value="RNA POLYMERASE SIGMA FACTOR RFAY-RELATED"/>
    <property type="match status" value="1"/>
</dbReference>
<dbReference type="Proteomes" id="UP000275663">
    <property type="component" value="Chromosome"/>
</dbReference>
<organism evidence="7 8">
    <name type="scientific">Undibacterium parvum</name>
    <dbReference type="NCBI Taxonomy" id="401471"/>
    <lineage>
        <taxon>Bacteria</taxon>
        <taxon>Pseudomonadati</taxon>
        <taxon>Pseudomonadota</taxon>
        <taxon>Betaproteobacteria</taxon>
        <taxon>Burkholderiales</taxon>
        <taxon>Oxalobacteraceae</taxon>
        <taxon>Undibacterium</taxon>
    </lineage>
</organism>
<name>A0A3Q9BQK4_9BURK</name>
<keyword evidence="3" id="KW-0731">Sigma factor</keyword>
<dbReference type="KEGG" id="upv:EJN92_09420"/>
<evidence type="ECO:0000256" key="2">
    <source>
        <dbReference type="ARBA" id="ARBA00023015"/>
    </source>
</evidence>
<dbReference type="Gene3D" id="1.10.10.10">
    <property type="entry name" value="Winged helix-like DNA-binding domain superfamily/Winged helix DNA-binding domain"/>
    <property type="match status" value="1"/>
</dbReference>
<dbReference type="InterPro" id="IPR013249">
    <property type="entry name" value="RNA_pol_sigma70_r4_t2"/>
</dbReference>
<dbReference type="PANTHER" id="PTHR43133">
    <property type="entry name" value="RNA POLYMERASE ECF-TYPE SIGMA FACTO"/>
    <property type="match status" value="1"/>
</dbReference>
<dbReference type="EMBL" id="CP034464">
    <property type="protein sequence ID" value="AZP12200.1"/>
    <property type="molecule type" value="Genomic_DNA"/>
</dbReference>
<dbReference type="SUPFAM" id="SSF88659">
    <property type="entry name" value="Sigma3 and sigma4 domains of RNA polymerase sigma factors"/>
    <property type="match status" value="1"/>
</dbReference>
<feature type="domain" description="RNA polymerase sigma factor 70 region 4 type 2" evidence="5">
    <location>
        <begin position="100"/>
        <end position="151"/>
    </location>
</feature>
<keyword evidence="4" id="KW-0804">Transcription</keyword>
<dbReference type="GO" id="GO:0006352">
    <property type="term" value="P:DNA-templated transcription initiation"/>
    <property type="evidence" value="ECO:0007669"/>
    <property type="project" value="InterPro"/>
</dbReference>
<feature type="domain" description="PhyR sigma2" evidence="6">
    <location>
        <begin position="10"/>
        <end position="62"/>
    </location>
</feature>
<keyword evidence="8" id="KW-1185">Reference proteome</keyword>
<dbReference type="RefSeq" id="WP_126127582.1">
    <property type="nucleotide sequence ID" value="NZ_CP034464.1"/>
</dbReference>
<dbReference type="Pfam" id="PF22029">
    <property type="entry name" value="PhyR_sigma2"/>
    <property type="match status" value="1"/>
</dbReference>
<keyword evidence="2" id="KW-0805">Transcription regulation</keyword>
<evidence type="ECO:0000256" key="4">
    <source>
        <dbReference type="ARBA" id="ARBA00023163"/>
    </source>
</evidence>
<dbReference type="AlphaFoldDB" id="A0A3Q9BQK4"/>
<evidence type="ECO:0000256" key="3">
    <source>
        <dbReference type="ARBA" id="ARBA00023082"/>
    </source>
</evidence>
<dbReference type="GO" id="GO:0003677">
    <property type="term" value="F:DNA binding"/>
    <property type="evidence" value="ECO:0007669"/>
    <property type="project" value="InterPro"/>
</dbReference>
<dbReference type="CDD" id="cd06171">
    <property type="entry name" value="Sigma70_r4"/>
    <property type="match status" value="1"/>
</dbReference>
<dbReference type="InterPro" id="IPR013325">
    <property type="entry name" value="RNA_pol_sigma_r2"/>
</dbReference>
<comment type="similarity">
    <text evidence="1">Belongs to the sigma-70 factor family. ECF subfamily.</text>
</comment>
<evidence type="ECO:0000259" key="5">
    <source>
        <dbReference type="Pfam" id="PF08281"/>
    </source>
</evidence>
<evidence type="ECO:0000313" key="7">
    <source>
        <dbReference type="EMBL" id="AZP12200.1"/>
    </source>
</evidence>
<dbReference type="InterPro" id="IPR036388">
    <property type="entry name" value="WH-like_DNA-bd_sf"/>
</dbReference>
<proteinExistence type="inferred from homology"/>
<dbReference type="InterPro" id="IPR039425">
    <property type="entry name" value="RNA_pol_sigma-70-like"/>
</dbReference>
<dbReference type="InterPro" id="IPR053866">
    <property type="entry name" value="PhyR_sigma2"/>
</dbReference>
<reference evidence="7 8" key="1">
    <citation type="journal article" date="2011" name="Int. J. Syst. Evol. Microbiol.">
        <title>Description of Undibacterium oligocarboniphilum sp. nov., isolated from purified water, and Undibacterium pigrum strain CCUG 49012 as the type strain of Undibacterium parvum sp. nov., and emended descriptions of the genus Undibacterium and the species Undibacterium pigrum.</title>
        <authorList>
            <person name="Eder W."/>
            <person name="Wanner G."/>
            <person name="Ludwig W."/>
            <person name="Busse H.J."/>
            <person name="Ziemke-Kageler F."/>
            <person name="Lang E."/>
        </authorList>
    </citation>
    <scope>NUCLEOTIDE SEQUENCE [LARGE SCALE GENOMIC DNA]</scope>
    <source>
        <strain evidence="7 8">DSM 23061</strain>
    </source>
</reference>